<dbReference type="InterPro" id="IPR003675">
    <property type="entry name" value="Rce1/LyrA-like_dom"/>
</dbReference>
<reference evidence="2 3" key="1">
    <citation type="submission" date="2018-06" db="EMBL/GenBank/DDBJ databases">
        <title>Lujinxingia sediminis gen. nov. sp. nov., a new facultative anaerobic member of the class Deltaproteobacteria, and proposal of Lujinxingaceae fam. nov.</title>
        <authorList>
            <person name="Guo L.-Y."/>
            <person name="Li C.-M."/>
            <person name="Wang S."/>
            <person name="Du Z.-J."/>
        </authorList>
    </citation>
    <scope>NUCLEOTIDE SEQUENCE [LARGE SCALE GENOMIC DNA]</scope>
    <source>
        <strain evidence="2 3">FA350</strain>
    </source>
</reference>
<dbReference type="Pfam" id="PF02517">
    <property type="entry name" value="Rce1-like"/>
    <property type="match status" value="1"/>
</dbReference>
<dbReference type="GO" id="GO:0080120">
    <property type="term" value="P:CAAX-box protein maturation"/>
    <property type="evidence" value="ECO:0007669"/>
    <property type="project" value="UniProtKB-ARBA"/>
</dbReference>
<accession>A0A2Z4FG18</accession>
<evidence type="ECO:0000313" key="2">
    <source>
        <dbReference type="EMBL" id="AWV87839.1"/>
    </source>
</evidence>
<evidence type="ECO:0000259" key="1">
    <source>
        <dbReference type="Pfam" id="PF02517"/>
    </source>
</evidence>
<name>A0A2Z4FG18_9DELT</name>
<gene>
    <name evidence="2" type="ORF">DN745_00215</name>
</gene>
<evidence type="ECO:0000313" key="3">
    <source>
        <dbReference type="Proteomes" id="UP000249799"/>
    </source>
</evidence>
<dbReference type="RefSeq" id="WP_111331058.1">
    <property type="nucleotide sequence ID" value="NZ_CP030032.1"/>
</dbReference>
<keyword evidence="3" id="KW-1185">Reference proteome</keyword>
<sequence length="242" mass="26418">MKEAIQSYFNESRELSTSIILVFPLFVIYQLGLLATGGVRNGVDFMTDGLMALAGHSFWNYFLINLALLVIFGGVVLWMRKKGGFNPRLWPKVLLESTIYAFFFGGAVIGVMQFFGLDIFLASGAGEGVGGLGTFSKLVMSVGAGLYEEIVFRLFLMGGLFWLGARAIKMPVWAAAISAVLISSLAFSGVHYIGNMGDAFELGSFFFRFIAGVMLAGIFYLRGFAVAAYTHAIYDIIVLVLR</sequence>
<dbReference type="OrthoDB" id="9814348at2"/>
<dbReference type="Proteomes" id="UP000249799">
    <property type="component" value="Chromosome"/>
</dbReference>
<dbReference type="KEGG" id="bsed:DN745_00215"/>
<organism evidence="2 3">
    <name type="scientific">Bradymonas sediminis</name>
    <dbReference type="NCBI Taxonomy" id="1548548"/>
    <lineage>
        <taxon>Bacteria</taxon>
        <taxon>Deltaproteobacteria</taxon>
        <taxon>Bradymonadales</taxon>
        <taxon>Bradymonadaceae</taxon>
        <taxon>Bradymonas</taxon>
    </lineage>
</organism>
<dbReference type="GO" id="GO:0004175">
    <property type="term" value="F:endopeptidase activity"/>
    <property type="evidence" value="ECO:0007669"/>
    <property type="project" value="UniProtKB-ARBA"/>
</dbReference>
<protein>
    <recommendedName>
        <fullName evidence="1">CAAX prenyl protease 2/Lysostaphin resistance protein A-like domain-containing protein</fullName>
    </recommendedName>
</protein>
<proteinExistence type="predicted"/>
<dbReference type="AlphaFoldDB" id="A0A2Z4FG18"/>
<dbReference type="EMBL" id="CP030032">
    <property type="protein sequence ID" value="AWV87839.1"/>
    <property type="molecule type" value="Genomic_DNA"/>
</dbReference>
<feature type="domain" description="CAAX prenyl protease 2/Lysostaphin resistance protein A-like" evidence="1">
    <location>
        <begin position="138"/>
        <end position="237"/>
    </location>
</feature>